<reference evidence="5 6" key="1">
    <citation type="submission" date="2018-05" db="EMBL/GenBank/DDBJ databases">
        <title>Genomic Encyclopedia of Type Strains, Phase IV (KMG-IV): sequencing the most valuable type-strain genomes for metagenomic binning, comparative biology and taxonomic classification.</title>
        <authorList>
            <person name="Goeker M."/>
        </authorList>
    </citation>
    <scope>NUCLEOTIDE SEQUENCE [LARGE SCALE GENOMIC DNA]</scope>
    <source>
        <strain evidence="5 6">DSM 28556</strain>
    </source>
</reference>
<dbReference type="Proteomes" id="UP000247978">
    <property type="component" value="Unassembled WGS sequence"/>
</dbReference>
<dbReference type="InterPro" id="IPR011611">
    <property type="entry name" value="PfkB_dom"/>
</dbReference>
<comment type="caution">
    <text evidence="5">The sequence shown here is derived from an EMBL/GenBank/DDBJ whole genome shotgun (WGS) entry which is preliminary data.</text>
</comment>
<evidence type="ECO:0000313" key="6">
    <source>
        <dbReference type="Proteomes" id="UP000247978"/>
    </source>
</evidence>
<evidence type="ECO:0000256" key="2">
    <source>
        <dbReference type="ARBA" id="ARBA00022679"/>
    </source>
</evidence>
<name>A0A2V3W2I1_9BACI</name>
<dbReference type="Gene3D" id="3.40.1190.20">
    <property type="match status" value="1"/>
</dbReference>
<proteinExistence type="inferred from homology"/>
<dbReference type="RefSeq" id="WP_110394782.1">
    <property type="nucleotide sequence ID" value="NZ_JBHUHB010000001.1"/>
</dbReference>
<dbReference type="Pfam" id="PF00294">
    <property type="entry name" value="PfkB"/>
    <property type="match status" value="1"/>
</dbReference>
<gene>
    <name evidence="5" type="ORF">DFR56_104106</name>
</gene>
<sequence>MDKKIKAFGEVMMRLEVPNSLKLEQSHTLNVSYSGTGVNVLSALSKYGHQTSLITKLPYNSLGHAAISYIRSLGISTEDIIQGGEYLGMYFLEKGFSVRPTQVTYSNRKESSFCTSAMTDYNLETVFKDTKVIHFCGITLAISEQIRSIALQIAKRAKQLGITIIFDCNYRPKLWEHQKEFAKQYYEEMLQWTDICFMTEKDALYLLEIETTEKEQKKQLESLLPKVAEKYQIETIAGTIRENKAEGAQVIQGFMYSCSPSSFIYSRSYHHHILDRIGAGDGFASGIIHGIMNHFSVNDTIEFATASGVLAHTTYGDVPICSTKEVWSLLNKENRANIER</sequence>
<comment type="similarity">
    <text evidence="1">Belongs to the carbohydrate kinase PfkB family.</text>
</comment>
<evidence type="ECO:0000256" key="3">
    <source>
        <dbReference type="ARBA" id="ARBA00022777"/>
    </source>
</evidence>
<dbReference type="PANTHER" id="PTHR43320">
    <property type="entry name" value="SUGAR KINASE"/>
    <property type="match status" value="1"/>
</dbReference>
<evidence type="ECO:0000313" key="5">
    <source>
        <dbReference type="EMBL" id="PXW87956.1"/>
    </source>
</evidence>
<dbReference type="SUPFAM" id="SSF53613">
    <property type="entry name" value="Ribokinase-like"/>
    <property type="match status" value="1"/>
</dbReference>
<keyword evidence="2" id="KW-0808">Transferase</keyword>
<dbReference type="GO" id="GO:0016301">
    <property type="term" value="F:kinase activity"/>
    <property type="evidence" value="ECO:0007669"/>
    <property type="project" value="UniProtKB-KW"/>
</dbReference>
<evidence type="ECO:0000259" key="4">
    <source>
        <dbReference type="Pfam" id="PF00294"/>
    </source>
</evidence>
<organism evidence="5 6">
    <name type="scientific">Pseudogracilibacillus auburnensis</name>
    <dbReference type="NCBI Taxonomy" id="1494959"/>
    <lineage>
        <taxon>Bacteria</taxon>
        <taxon>Bacillati</taxon>
        <taxon>Bacillota</taxon>
        <taxon>Bacilli</taxon>
        <taxon>Bacillales</taxon>
        <taxon>Bacillaceae</taxon>
        <taxon>Pseudogracilibacillus</taxon>
    </lineage>
</organism>
<dbReference type="InterPro" id="IPR029056">
    <property type="entry name" value="Ribokinase-like"/>
</dbReference>
<dbReference type="InterPro" id="IPR052700">
    <property type="entry name" value="Carb_kinase_PfkB-like"/>
</dbReference>
<keyword evidence="6" id="KW-1185">Reference proteome</keyword>
<dbReference type="AlphaFoldDB" id="A0A2V3W2I1"/>
<dbReference type="CDD" id="cd01166">
    <property type="entry name" value="KdgK"/>
    <property type="match status" value="1"/>
</dbReference>
<keyword evidence="3 5" id="KW-0418">Kinase</keyword>
<evidence type="ECO:0000256" key="1">
    <source>
        <dbReference type="ARBA" id="ARBA00010688"/>
    </source>
</evidence>
<dbReference type="EMBL" id="QJJQ01000004">
    <property type="protein sequence ID" value="PXW87956.1"/>
    <property type="molecule type" value="Genomic_DNA"/>
</dbReference>
<protein>
    <submittedName>
        <fullName evidence="5">2-dehydro-3-deoxygluconokinase</fullName>
    </submittedName>
</protein>
<dbReference type="OrthoDB" id="9813569at2"/>
<feature type="domain" description="Carbohydrate kinase PfkB" evidence="4">
    <location>
        <begin position="3"/>
        <end position="317"/>
    </location>
</feature>
<accession>A0A2V3W2I1</accession>
<dbReference type="PANTHER" id="PTHR43320:SF2">
    <property type="entry name" value="2-DEHYDRO-3-DEOXYGLUCONOKINASE_2-DEHYDRO-3-DEOXYGALACTONOKINASE"/>
    <property type="match status" value="1"/>
</dbReference>